<evidence type="ECO:0000313" key="2">
    <source>
        <dbReference type="EMBL" id="AQS36753.1"/>
    </source>
</evidence>
<feature type="chain" id="PRO_5012932960" description="Lipoprotein" evidence="1">
    <location>
        <begin position="21"/>
        <end position="70"/>
    </location>
</feature>
<evidence type="ECO:0000313" key="3">
    <source>
        <dbReference type="Proteomes" id="UP000189545"/>
    </source>
</evidence>
<dbReference type="PROSITE" id="PS51257">
    <property type="entry name" value="PROKAR_LIPOPROTEIN"/>
    <property type="match status" value="1"/>
</dbReference>
<dbReference type="EMBL" id="CP014782">
    <property type="protein sequence ID" value="AQS36753.1"/>
    <property type="molecule type" value="Genomic_DNA"/>
</dbReference>
<proteinExistence type="predicted"/>
<evidence type="ECO:0000256" key="1">
    <source>
        <dbReference type="SAM" id="SignalP"/>
    </source>
</evidence>
<dbReference type="KEGG" id="spsw:Sps_01588"/>
<keyword evidence="1" id="KW-0732">Signal</keyword>
<dbReference type="RefSeq" id="WP_237158023.1">
    <property type="nucleotide sequence ID" value="NZ_CP014782.1"/>
</dbReference>
<name>A0A1S6HMK8_9GAMM</name>
<organism evidence="2 3">
    <name type="scientific">Shewanella psychrophila</name>
    <dbReference type="NCBI Taxonomy" id="225848"/>
    <lineage>
        <taxon>Bacteria</taxon>
        <taxon>Pseudomonadati</taxon>
        <taxon>Pseudomonadota</taxon>
        <taxon>Gammaproteobacteria</taxon>
        <taxon>Alteromonadales</taxon>
        <taxon>Shewanellaceae</taxon>
        <taxon>Shewanella</taxon>
    </lineage>
</organism>
<sequence>MRWILSAVVLLLTSACSSYSDPNHPVKPDFPQTNQQLFSDKIAQVPSLESLISLRPAQNQDIQKFVSREG</sequence>
<protein>
    <recommendedName>
        <fullName evidence="4">Lipoprotein</fullName>
    </recommendedName>
</protein>
<evidence type="ECO:0008006" key="4">
    <source>
        <dbReference type="Google" id="ProtNLM"/>
    </source>
</evidence>
<dbReference type="STRING" id="225848.Sps_01588"/>
<dbReference type="Proteomes" id="UP000189545">
    <property type="component" value="Chromosome"/>
</dbReference>
<gene>
    <name evidence="2" type="ORF">Sps_01588</name>
</gene>
<feature type="signal peptide" evidence="1">
    <location>
        <begin position="1"/>
        <end position="20"/>
    </location>
</feature>
<keyword evidence="3" id="KW-1185">Reference proteome</keyword>
<reference evidence="2 3" key="1">
    <citation type="submission" date="2016-03" db="EMBL/GenBank/DDBJ databases">
        <title>Complete genome sequence of Shewanella psychrophila WP2, a deep sea bacterium isolated from west Pacific sediment.</title>
        <authorList>
            <person name="Xu G."/>
            <person name="Jian H."/>
        </authorList>
    </citation>
    <scope>NUCLEOTIDE SEQUENCE [LARGE SCALE GENOMIC DNA]</scope>
    <source>
        <strain evidence="2 3">WP2</strain>
    </source>
</reference>
<accession>A0A1S6HMK8</accession>
<dbReference type="AlphaFoldDB" id="A0A1S6HMK8"/>